<evidence type="ECO:0000313" key="1">
    <source>
        <dbReference type="EMBL" id="KAL3308262.1"/>
    </source>
</evidence>
<sequence>MLTREAAKLTPWYHYERPRAPYVEIPTPNEASESQLSFILPPPCAYANSAELDRDELENTCPESVSSVDCTLLPPTFPLPSVPLLKKPIALKREAPDGCEVQTLSEDAVFSELHHNQLKSGHIPFAPFNS</sequence>
<dbReference type="AlphaFoldDB" id="A0ABD2PNH7"/>
<dbReference type="EMBL" id="JBJKFK010005552">
    <property type="protein sequence ID" value="KAL3308262.1"/>
    <property type="molecule type" value="Genomic_DNA"/>
</dbReference>
<gene>
    <name evidence="1" type="ORF">Ciccas_013207</name>
</gene>
<keyword evidence="2" id="KW-1185">Reference proteome</keyword>
<reference evidence="1 2" key="1">
    <citation type="submission" date="2024-11" db="EMBL/GenBank/DDBJ databases">
        <title>Adaptive evolution of stress response genes in parasites aligns with host niche diversity.</title>
        <authorList>
            <person name="Hahn C."/>
            <person name="Resl P."/>
        </authorList>
    </citation>
    <scope>NUCLEOTIDE SEQUENCE [LARGE SCALE GENOMIC DNA]</scope>
    <source>
        <strain evidence="1">EGGRZ-B1_66</strain>
        <tissue evidence="1">Body</tissue>
    </source>
</reference>
<accession>A0ABD2PNH7</accession>
<name>A0ABD2PNH7_9PLAT</name>
<protein>
    <submittedName>
        <fullName evidence="1">Uncharacterized protein</fullName>
    </submittedName>
</protein>
<organism evidence="1 2">
    <name type="scientific">Cichlidogyrus casuarinus</name>
    <dbReference type="NCBI Taxonomy" id="1844966"/>
    <lineage>
        <taxon>Eukaryota</taxon>
        <taxon>Metazoa</taxon>
        <taxon>Spiralia</taxon>
        <taxon>Lophotrochozoa</taxon>
        <taxon>Platyhelminthes</taxon>
        <taxon>Monogenea</taxon>
        <taxon>Monopisthocotylea</taxon>
        <taxon>Dactylogyridea</taxon>
        <taxon>Ancyrocephalidae</taxon>
        <taxon>Cichlidogyrus</taxon>
    </lineage>
</organism>
<proteinExistence type="predicted"/>
<comment type="caution">
    <text evidence="1">The sequence shown here is derived from an EMBL/GenBank/DDBJ whole genome shotgun (WGS) entry which is preliminary data.</text>
</comment>
<evidence type="ECO:0000313" key="2">
    <source>
        <dbReference type="Proteomes" id="UP001626550"/>
    </source>
</evidence>
<dbReference type="Proteomes" id="UP001626550">
    <property type="component" value="Unassembled WGS sequence"/>
</dbReference>